<dbReference type="EMBL" id="JBHSSL010000025">
    <property type="protein sequence ID" value="MFC6169849.1"/>
    <property type="molecule type" value="Genomic_DNA"/>
</dbReference>
<proteinExistence type="predicted"/>
<evidence type="ECO:0000313" key="1">
    <source>
        <dbReference type="EMBL" id="MFC6169849.1"/>
    </source>
</evidence>
<protein>
    <submittedName>
        <fullName evidence="1">Uncharacterized protein</fullName>
    </submittedName>
</protein>
<evidence type="ECO:0000313" key="2">
    <source>
        <dbReference type="Proteomes" id="UP001596289"/>
    </source>
</evidence>
<dbReference type="RefSeq" id="WP_225418764.1">
    <property type="nucleotide sequence ID" value="NZ_JBHSSL010000025.1"/>
</dbReference>
<keyword evidence="2" id="KW-1185">Reference proteome</keyword>
<name>A0ABW1RE02_9LACO</name>
<reference evidence="2" key="1">
    <citation type="journal article" date="2019" name="Int. J. Syst. Evol. Microbiol.">
        <title>The Global Catalogue of Microorganisms (GCM) 10K type strain sequencing project: providing services to taxonomists for standard genome sequencing and annotation.</title>
        <authorList>
            <consortium name="The Broad Institute Genomics Platform"/>
            <consortium name="The Broad Institute Genome Sequencing Center for Infectious Disease"/>
            <person name="Wu L."/>
            <person name="Ma J."/>
        </authorList>
    </citation>
    <scope>NUCLEOTIDE SEQUENCE [LARGE SCALE GENOMIC DNA]</scope>
    <source>
        <strain evidence="2">CCM 8904</strain>
    </source>
</reference>
<organism evidence="1 2">
    <name type="scientific">Loigolactobacillus jiayinensis</name>
    <dbReference type="NCBI Taxonomy" id="2486016"/>
    <lineage>
        <taxon>Bacteria</taxon>
        <taxon>Bacillati</taxon>
        <taxon>Bacillota</taxon>
        <taxon>Bacilli</taxon>
        <taxon>Lactobacillales</taxon>
        <taxon>Lactobacillaceae</taxon>
        <taxon>Loigolactobacillus</taxon>
    </lineage>
</organism>
<sequence length="70" mass="8257">MDYWVRYQNPDAPRQIMGKVAKAAHQYRLKLPLANNALYRAAVSYTGLSIWERWRLRRAYIAQLTTMVAE</sequence>
<comment type="caution">
    <text evidence="1">The sequence shown here is derived from an EMBL/GenBank/DDBJ whole genome shotgun (WGS) entry which is preliminary data.</text>
</comment>
<accession>A0ABW1RE02</accession>
<gene>
    <name evidence="1" type="ORF">ACFQGP_04550</name>
</gene>
<dbReference type="Proteomes" id="UP001596289">
    <property type="component" value="Unassembled WGS sequence"/>
</dbReference>